<accession>A0A167PC30</accession>
<evidence type="ECO:0000256" key="2">
    <source>
        <dbReference type="PROSITE-ProRule" id="PRU00176"/>
    </source>
</evidence>
<feature type="compositionally biased region" description="Basic and acidic residues" evidence="3">
    <location>
        <begin position="1"/>
        <end position="13"/>
    </location>
</feature>
<dbReference type="PANTHER" id="PTHR23236:SF51">
    <property type="entry name" value="NUCLEOLAR PROTEIN 6"/>
    <property type="match status" value="1"/>
</dbReference>
<dbReference type="CDD" id="cd12400">
    <property type="entry name" value="RRM_Nop6"/>
    <property type="match status" value="1"/>
</dbReference>
<dbReference type="InterPro" id="IPR012677">
    <property type="entry name" value="Nucleotide-bd_a/b_plait_sf"/>
</dbReference>
<dbReference type="OrthoDB" id="439808at2759"/>
<protein>
    <recommendedName>
        <fullName evidence="4">RRM domain-containing protein</fullName>
    </recommendedName>
</protein>
<dbReference type="InterPro" id="IPR035979">
    <property type="entry name" value="RBD_domain_sf"/>
</dbReference>
<evidence type="ECO:0000313" key="5">
    <source>
        <dbReference type="EMBL" id="OAD77638.1"/>
    </source>
</evidence>
<keyword evidence="1 2" id="KW-0694">RNA-binding</keyword>
<dbReference type="InterPro" id="IPR034228">
    <property type="entry name" value="Nop6_RRM"/>
</dbReference>
<reference evidence="6" key="1">
    <citation type="submission" date="2015-06" db="EMBL/GenBank/DDBJ databases">
        <title>Expansion of signal transduction pathways in fungi by whole-genome duplication.</title>
        <authorList>
            <consortium name="DOE Joint Genome Institute"/>
            <person name="Corrochano L.M."/>
            <person name="Kuo A."/>
            <person name="Marcet-Houben M."/>
            <person name="Polaino S."/>
            <person name="Salamov A."/>
            <person name="Villalobos J.M."/>
            <person name="Alvarez M.I."/>
            <person name="Avalos J."/>
            <person name="Benito E.P."/>
            <person name="Benoit I."/>
            <person name="Burger G."/>
            <person name="Camino L.P."/>
            <person name="Canovas D."/>
            <person name="Cerda-Olmedo E."/>
            <person name="Cheng J.-F."/>
            <person name="Dominguez A."/>
            <person name="Elias M."/>
            <person name="Eslava A.P."/>
            <person name="Glaser F."/>
            <person name="Grimwood J."/>
            <person name="Gutierrez G."/>
            <person name="Heitman J."/>
            <person name="Henrissat B."/>
            <person name="Iturriaga E.A."/>
            <person name="Lang B.F."/>
            <person name="Lavin J.L."/>
            <person name="Lee S."/>
            <person name="Li W."/>
            <person name="Lindquist E."/>
            <person name="Lopez-Garcia S."/>
            <person name="Luque E.M."/>
            <person name="Marcos A.T."/>
            <person name="Martin J."/>
            <person name="McCluskey K."/>
            <person name="Medina H.R."/>
            <person name="Miralles-Duran A."/>
            <person name="Miyazaki A."/>
            <person name="Munoz-Torres E."/>
            <person name="Oguiza J.A."/>
            <person name="Ohm R."/>
            <person name="Olmedo M."/>
            <person name="Orejas M."/>
            <person name="Ortiz-Castellanos L."/>
            <person name="Pisabarro A.G."/>
            <person name="Rodriguez-Romero J."/>
            <person name="Ruiz-Herrera J."/>
            <person name="Ruiz-Vazquez R."/>
            <person name="Sanz C."/>
            <person name="Schackwitz W."/>
            <person name="Schmutz J."/>
            <person name="Shahriari M."/>
            <person name="Shelest E."/>
            <person name="Silva-Franco F."/>
            <person name="Soanes D."/>
            <person name="Syed K."/>
            <person name="Tagua V.G."/>
            <person name="Talbot N.J."/>
            <person name="Thon M."/>
            <person name="De vries R.P."/>
            <person name="Wiebenga A."/>
            <person name="Yadav J.S."/>
            <person name="Braun E.L."/>
            <person name="Baker S."/>
            <person name="Garre V."/>
            <person name="Horwitz B."/>
            <person name="Torres-Martinez S."/>
            <person name="Idnurm A."/>
            <person name="Herrera-Estrella A."/>
            <person name="Gabaldon T."/>
            <person name="Grigoriev I.V."/>
        </authorList>
    </citation>
    <scope>NUCLEOTIDE SEQUENCE [LARGE SCALE GENOMIC DNA]</scope>
    <source>
        <strain evidence="6">NRRL 1555(-)</strain>
    </source>
</reference>
<organism evidence="5 6">
    <name type="scientific">Phycomyces blakesleeanus (strain ATCC 8743b / DSM 1359 / FGSC 10004 / NBRC 33097 / NRRL 1555)</name>
    <dbReference type="NCBI Taxonomy" id="763407"/>
    <lineage>
        <taxon>Eukaryota</taxon>
        <taxon>Fungi</taxon>
        <taxon>Fungi incertae sedis</taxon>
        <taxon>Mucoromycota</taxon>
        <taxon>Mucoromycotina</taxon>
        <taxon>Mucoromycetes</taxon>
        <taxon>Mucorales</taxon>
        <taxon>Phycomycetaceae</taxon>
        <taxon>Phycomyces</taxon>
    </lineage>
</organism>
<feature type="compositionally biased region" description="Basic and acidic residues" evidence="3">
    <location>
        <begin position="214"/>
        <end position="238"/>
    </location>
</feature>
<evidence type="ECO:0000313" key="6">
    <source>
        <dbReference type="Proteomes" id="UP000077315"/>
    </source>
</evidence>
<name>A0A167PC30_PHYB8</name>
<dbReference type="InParanoid" id="A0A167PC30"/>
<feature type="compositionally biased region" description="Basic and acidic residues" evidence="3">
    <location>
        <begin position="50"/>
        <end position="73"/>
    </location>
</feature>
<dbReference type="AlphaFoldDB" id="A0A167PC30"/>
<dbReference type="PANTHER" id="PTHR23236">
    <property type="entry name" value="EUKARYOTIC TRANSLATION INITIATION FACTOR 4B/4H"/>
    <property type="match status" value="1"/>
</dbReference>
<dbReference type="GeneID" id="29000003"/>
<dbReference type="InterPro" id="IPR000504">
    <property type="entry name" value="RRM_dom"/>
</dbReference>
<evidence type="ECO:0000256" key="3">
    <source>
        <dbReference type="SAM" id="MobiDB-lite"/>
    </source>
</evidence>
<dbReference type="PROSITE" id="PS50102">
    <property type="entry name" value="RRM"/>
    <property type="match status" value="1"/>
</dbReference>
<feature type="region of interest" description="Disordered" evidence="3">
    <location>
        <begin position="203"/>
        <end position="254"/>
    </location>
</feature>
<evidence type="ECO:0000259" key="4">
    <source>
        <dbReference type="PROSITE" id="PS50102"/>
    </source>
</evidence>
<dbReference type="Pfam" id="PF00076">
    <property type="entry name" value="RRM_1"/>
    <property type="match status" value="1"/>
</dbReference>
<dbReference type="FunFam" id="3.30.70.330:FF:000376">
    <property type="entry name" value="Putative RNA binding protein"/>
    <property type="match status" value="1"/>
</dbReference>
<dbReference type="EMBL" id="KV440974">
    <property type="protein sequence ID" value="OAD77638.1"/>
    <property type="molecule type" value="Genomic_DNA"/>
</dbReference>
<dbReference type="SUPFAM" id="SSF54928">
    <property type="entry name" value="RNA-binding domain, RBD"/>
    <property type="match status" value="1"/>
</dbReference>
<evidence type="ECO:0000256" key="1">
    <source>
        <dbReference type="ARBA" id="ARBA00022884"/>
    </source>
</evidence>
<proteinExistence type="predicted"/>
<feature type="region of interest" description="Disordered" evidence="3">
    <location>
        <begin position="1"/>
        <end position="127"/>
    </location>
</feature>
<dbReference type="Proteomes" id="UP000077315">
    <property type="component" value="Unassembled WGS sequence"/>
</dbReference>
<dbReference type="Gene3D" id="3.30.70.330">
    <property type="match status" value="1"/>
</dbReference>
<dbReference type="GO" id="GO:0019843">
    <property type="term" value="F:rRNA binding"/>
    <property type="evidence" value="ECO:0007669"/>
    <property type="project" value="TreeGrafter"/>
</dbReference>
<sequence>MAQEKKLTKREQKAAAFKQKSKKKQCFTEETAVPEADDPTHIEPSSGAIPKKEDQKTSKTIADQKPKPTENKKKATKIVVGENDEKDESEKSGSVGAGTKRKQTETTGATNKANKRQQKDENQEKGARFIVFVGNLPYNTTKEELEKHFESVGGVTSVRLLTDKQTGKPKGFAFMEFESSKHLSKALAFHHTLFKKRQMNVELTAGGGGNKSTARKDKLKVKNERLQEERQKKHETIKGTDAPGSSYGNKETEA</sequence>
<gene>
    <name evidence="5" type="ORF">PHYBLDRAFT_185581</name>
</gene>
<keyword evidence="6" id="KW-1185">Reference proteome</keyword>
<dbReference type="SMART" id="SM00360">
    <property type="entry name" value="RRM"/>
    <property type="match status" value="1"/>
</dbReference>
<feature type="domain" description="RRM" evidence="4">
    <location>
        <begin position="129"/>
        <end position="206"/>
    </location>
</feature>
<dbReference type="VEuPathDB" id="FungiDB:PHYBLDRAFT_185581"/>
<dbReference type="STRING" id="763407.A0A167PC30"/>
<dbReference type="GO" id="GO:0005730">
    <property type="term" value="C:nucleolus"/>
    <property type="evidence" value="ECO:0007669"/>
    <property type="project" value="TreeGrafter"/>
</dbReference>
<feature type="compositionally biased region" description="Basic and acidic residues" evidence="3">
    <location>
        <begin position="117"/>
        <end position="127"/>
    </location>
</feature>
<dbReference type="GO" id="GO:0042274">
    <property type="term" value="P:ribosomal small subunit biogenesis"/>
    <property type="evidence" value="ECO:0007669"/>
    <property type="project" value="TreeGrafter"/>
</dbReference>
<dbReference type="RefSeq" id="XP_018295678.1">
    <property type="nucleotide sequence ID" value="XM_018439097.1"/>
</dbReference>